<keyword evidence="8" id="KW-1185">Reference proteome</keyword>
<protein>
    <recommendedName>
        <fullName evidence="9">Aminotransferase</fullName>
    </recommendedName>
</protein>
<gene>
    <name evidence="7" type="ORF">AVO45_05770</name>
</gene>
<proteinExistence type="inferred from homology"/>
<comment type="caution">
    <text evidence="7">The sequence shown here is derived from an EMBL/GenBank/DDBJ whole genome shotgun (WGS) entry which is preliminary data.</text>
</comment>
<reference evidence="7 8" key="1">
    <citation type="submission" date="2015-12" db="EMBL/GenBank/DDBJ databases">
        <authorList>
            <person name="Shamseldin A."/>
            <person name="Moawad H."/>
            <person name="Abd El-Rahim W.M."/>
            <person name="Sadowsky M.J."/>
        </authorList>
    </citation>
    <scope>NUCLEOTIDE SEQUENCE [LARGE SCALE GENOMIC DNA]</scope>
    <source>
        <strain evidence="7 8">ZGT118</strain>
    </source>
</reference>
<dbReference type="GO" id="GO:0008483">
    <property type="term" value="F:transaminase activity"/>
    <property type="evidence" value="ECO:0007669"/>
    <property type="project" value="UniProtKB-KW"/>
</dbReference>
<sequence>MQRRDAGFQSVREWDNANFLHPWEGMETLGQNDRTFTESGEGIYVTTETGRRLIDGPGGMWCVQLGYGNAEIADAMARQAREMAYFSPFNNASSVSARLAHEIAQRSPGDLNHVFFTTGGSTAVDSALRFVHFRNNVLGRPEKKIVISRHKAYHGSTYLAASVSGKERDKSWLDQAPGLAHFLPDVNPYRRPAGMSIDAFLDEKVADLENAIRAIGADKVAAFIAEPILASGGVIVPPKGYHRRCLEVCRKHDVLYISDEVVTGFGRLGHWFASEEVFDIVPDIITCAKGMTSGYVPMGACIISDRLIADVAGGNAKGATFSNGYTYSGHPVSAAAALKTIEIIEREGILEHVRKVTPLFQERMHAMRSLPIVGDTRGMGLVGCIECVTETAGTDPLATDRALGALIDTRCQELGLILRPIINMCVFSPPLVISESEIEQMFDIMEQGIRLAADDFAREGAA</sequence>
<dbReference type="RefSeq" id="WP_068345926.1">
    <property type="nucleotide sequence ID" value="NZ_LQBQ01000012.1"/>
</dbReference>
<evidence type="ECO:0000313" key="7">
    <source>
        <dbReference type="EMBL" id="KUJ80554.1"/>
    </source>
</evidence>
<dbReference type="InterPro" id="IPR005814">
    <property type="entry name" value="Aminotrans_3"/>
</dbReference>
<evidence type="ECO:0000256" key="1">
    <source>
        <dbReference type="ARBA" id="ARBA00001933"/>
    </source>
</evidence>
<dbReference type="AlphaFoldDB" id="A0A0X3TY12"/>
<dbReference type="NCBIfam" id="NF005447">
    <property type="entry name" value="PRK07036.1"/>
    <property type="match status" value="1"/>
</dbReference>
<dbReference type="STRING" id="1685379.AVO45_05770"/>
<dbReference type="PIRSF" id="PIRSF000521">
    <property type="entry name" value="Transaminase_4ab_Lys_Orn"/>
    <property type="match status" value="1"/>
</dbReference>
<evidence type="ECO:0000313" key="8">
    <source>
        <dbReference type="Proteomes" id="UP000053791"/>
    </source>
</evidence>
<name>A0A0X3TY12_9RHOB</name>
<dbReference type="SUPFAM" id="SSF53383">
    <property type="entry name" value="PLP-dependent transferases"/>
    <property type="match status" value="1"/>
</dbReference>
<dbReference type="Pfam" id="PF00202">
    <property type="entry name" value="Aminotran_3"/>
    <property type="match status" value="1"/>
</dbReference>
<dbReference type="OrthoDB" id="9801834at2"/>
<evidence type="ECO:0000256" key="6">
    <source>
        <dbReference type="RuleBase" id="RU003560"/>
    </source>
</evidence>
<comment type="similarity">
    <text evidence="2 6">Belongs to the class-III pyridoxal-phosphate-dependent aminotransferase family.</text>
</comment>
<evidence type="ECO:0000256" key="3">
    <source>
        <dbReference type="ARBA" id="ARBA00022576"/>
    </source>
</evidence>
<dbReference type="EMBL" id="LQBQ01000012">
    <property type="protein sequence ID" value="KUJ80554.1"/>
    <property type="molecule type" value="Genomic_DNA"/>
</dbReference>
<dbReference type="InterPro" id="IPR015424">
    <property type="entry name" value="PyrdxlP-dep_Trfase"/>
</dbReference>
<dbReference type="Proteomes" id="UP000053791">
    <property type="component" value="Unassembled WGS sequence"/>
</dbReference>
<dbReference type="PANTHER" id="PTHR43094:SF1">
    <property type="entry name" value="AMINOTRANSFERASE CLASS-III"/>
    <property type="match status" value="1"/>
</dbReference>
<evidence type="ECO:0000256" key="2">
    <source>
        <dbReference type="ARBA" id="ARBA00008954"/>
    </source>
</evidence>
<keyword evidence="3" id="KW-0032">Aminotransferase</keyword>
<keyword evidence="5 6" id="KW-0663">Pyridoxal phosphate</keyword>
<organism evidence="7 8">
    <name type="scientific">Ruegeria marisrubri</name>
    <dbReference type="NCBI Taxonomy" id="1685379"/>
    <lineage>
        <taxon>Bacteria</taxon>
        <taxon>Pseudomonadati</taxon>
        <taxon>Pseudomonadota</taxon>
        <taxon>Alphaproteobacteria</taxon>
        <taxon>Rhodobacterales</taxon>
        <taxon>Roseobacteraceae</taxon>
        <taxon>Ruegeria</taxon>
    </lineage>
</organism>
<dbReference type="InterPro" id="IPR015421">
    <property type="entry name" value="PyrdxlP-dep_Trfase_major"/>
</dbReference>
<evidence type="ECO:0000256" key="5">
    <source>
        <dbReference type="ARBA" id="ARBA00022898"/>
    </source>
</evidence>
<dbReference type="CDD" id="cd00610">
    <property type="entry name" value="OAT_like"/>
    <property type="match status" value="1"/>
</dbReference>
<dbReference type="Gene3D" id="3.40.640.10">
    <property type="entry name" value="Type I PLP-dependent aspartate aminotransferase-like (Major domain)"/>
    <property type="match status" value="1"/>
</dbReference>
<evidence type="ECO:0000256" key="4">
    <source>
        <dbReference type="ARBA" id="ARBA00022679"/>
    </source>
</evidence>
<dbReference type="FunFam" id="3.40.640.10:FF:000014">
    <property type="entry name" value="Adenosylmethionine-8-amino-7-oxononanoate aminotransferase, probable"/>
    <property type="match status" value="1"/>
</dbReference>
<dbReference type="Gene3D" id="3.90.1150.10">
    <property type="entry name" value="Aspartate Aminotransferase, domain 1"/>
    <property type="match status" value="1"/>
</dbReference>
<dbReference type="PROSITE" id="PS00600">
    <property type="entry name" value="AA_TRANSFER_CLASS_3"/>
    <property type="match status" value="1"/>
</dbReference>
<evidence type="ECO:0008006" key="9">
    <source>
        <dbReference type="Google" id="ProtNLM"/>
    </source>
</evidence>
<accession>A0A0X3TY12</accession>
<dbReference type="PANTHER" id="PTHR43094">
    <property type="entry name" value="AMINOTRANSFERASE"/>
    <property type="match status" value="1"/>
</dbReference>
<dbReference type="InterPro" id="IPR049704">
    <property type="entry name" value="Aminotrans_3_PPA_site"/>
</dbReference>
<keyword evidence="4" id="KW-0808">Transferase</keyword>
<comment type="cofactor">
    <cofactor evidence="1">
        <name>pyridoxal 5'-phosphate</name>
        <dbReference type="ChEBI" id="CHEBI:597326"/>
    </cofactor>
</comment>
<dbReference type="InterPro" id="IPR015422">
    <property type="entry name" value="PyrdxlP-dep_Trfase_small"/>
</dbReference>
<dbReference type="GO" id="GO:0030170">
    <property type="term" value="F:pyridoxal phosphate binding"/>
    <property type="evidence" value="ECO:0007669"/>
    <property type="project" value="InterPro"/>
</dbReference>